<evidence type="ECO:0000256" key="2">
    <source>
        <dbReference type="ARBA" id="ARBA00022801"/>
    </source>
</evidence>
<dbReference type="Pfam" id="PF00232">
    <property type="entry name" value="Glyco_hydro_1"/>
    <property type="match status" value="1"/>
</dbReference>
<dbReference type="EMBL" id="JAFLCK010000014">
    <property type="protein sequence ID" value="MBN8660862.1"/>
    <property type="molecule type" value="Genomic_DNA"/>
</dbReference>
<proteinExistence type="inferred from homology"/>
<protein>
    <submittedName>
        <fullName evidence="5">Family 1 glycosylhydrolase</fullName>
    </submittedName>
</protein>
<sequence>MNSDKNDKILKFPEGFLWGAATSHFQVEGHPKEIGGSLSDWSQWTKVEGKIFDKSHADDACQFYHRFEEDLSLIKDLNLSAFRISLNWPALVKEDGSLDEGEVDYYKRVLTGLKENGIKTFVTLFHFCLPEKLSMSGGWQNEETAVSFGKFSGIVAKRLEGLVDYWLTINEPLAYVYQGFISGHWPPGGNSDYVAAFTALRNFLLGHSLSYDAIKEHSNKPVSYTLHWRPFYPKNRFSPLDHMVRYYRDQIFNHLFPRSVESGILKFPWPVSSGVIKSIEGEIKGLKGKCDYLAINYYTRELSRFKPAWPLDLFGESSPENELAVSDMGWEIYPEGLYDLLVRQTLPYQTTPSGAKRPVVITENGFANMYPPELSEGDWSLKDEQRVNYLIRHLEQLYRAIRGGVDVRGYLYWSLLDNFEWAEGLSARFGLVRVSYPTQERLLRASARVYQEIARNNAIQL</sequence>
<evidence type="ECO:0000256" key="1">
    <source>
        <dbReference type="ARBA" id="ARBA00010838"/>
    </source>
</evidence>
<reference evidence="5" key="1">
    <citation type="submission" date="2021-02" db="EMBL/GenBank/DDBJ databases">
        <title>Genome-Resolved Metagenomics of a Microbial Community Performing Photosynthetic Biological Nutrient Removal.</title>
        <authorList>
            <person name="Mcdaniel E.A."/>
        </authorList>
    </citation>
    <scope>NUCLEOTIDE SEQUENCE</scope>
    <source>
        <strain evidence="5">UWPOB_OBS1</strain>
    </source>
</reference>
<keyword evidence="2" id="KW-0378">Hydrolase</keyword>
<evidence type="ECO:0000313" key="5">
    <source>
        <dbReference type="EMBL" id="MBN8660862.1"/>
    </source>
</evidence>
<dbReference type="PANTHER" id="PTHR10353:SF209">
    <property type="entry name" value="GALACTOLIPID GALACTOSYLTRANSFERASE SFR2, CHLOROPLASTIC"/>
    <property type="match status" value="1"/>
</dbReference>
<name>A0A8J7PAM4_9BACT</name>
<dbReference type="Gene3D" id="3.20.20.80">
    <property type="entry name" value="Glycosidases"/>
    <property type="match status" value="1"/>
</dbReference>
<organism evidence="5 6">
    <name type="scientific">Candidatus Obscuribacter phosphatis</name>
    <dbReference type="NCBI Taxonomy" id="1906157"/>
    <lineage>
        <taxon>Bacteria</taxon>
        <taxon>Bacillati</taxon>
        <taxon>Candidatus Melainabacteria</taxon>
        <taxon>Candidatus Obscuribacterales</taxon>
        <taxon>Candidatus Obscuribacteraceae</taxon>
        <taxon>Candidatus Obscuribacter</taxon>
    </lineage>
</organism>
<dbReference type="PRINTS" id="PR00131">
    <property type="entry name" value="GLHYDRLASE1"/>
</dbReference>
<evidence type="ECO:0000256" key="3">
    <source>
        <dbReference type="ARBA" id="ARBA00023295"/>
    </source>
</evidence>
<evidence type="ECO:0000313" key="6">
    <source>
        <dbReference type="Proteomes" id="UP000664277"/>
    </source>
</evidence>
<dbReference type="InterPro" id="IPR017853">
    <property type="entry name" value="GH"/>
</dbReference>
<comment type="caution">
    <text evidence="5">The sequence shown here is derived from an EMBL/GenBank/DDBJ whole genome shotgun (WGS) entry which is preliminary data.</text>
</comment>
<dbReference type="PANTHER" id="PTHR10353">
    <property type="entry name" value="GLYCOSYL HYDROLASE"/>
    <property type="match status" value="1"/>
</dbReference>
<keyword evidence="3" id="KW-0326">Glycosidase</keyword>
<dbReference type="GO" id="GO:0005975">
    <property type="term" value="P:carbohydrate metabolic process"/>
    <property type="evidence" value="ECO:0007669"/>
    <property type="project" value="InterPro"/>
</dbReference>
<dbReference type="Proteomes" id="UP000664277">
    <property type="component" value="Unassembled WGS sequence"/>
</dbReference>
<evidence type="ECO:0000256" key="4">
    <source>
        <dbReference type="RuleBase" id="RU003690"/>
    </source>
</evidence>
<dbReference type="AlphaFoldDB" id="A0A8J7PAM4"/>
<accession>A0A8J7PAM4</accession>
<comment type="similarity">
    <text evidence="1 4">Belongs to the glycosyl hydrolase 1 family.</text>
</comment>
<dbReference type="InterPro" id="IPR001360">
    <property type="entry name" value="Glyco_hydro_1"/>
</dbReference>
<dbReference type="SUPFAM" id="SSF51445">
    <property type="entry name" value="(Trans)glycosidases"/>
    <property type="match status" value="1"/>
</dbReference>
<dbReference type="GO" id="GO:0008422">
    <property type="term" value="F:beta-glucosidase activity"/>
    <property type="evidence" value="ECO:0007669"/>
    <property type="project" value="TreeGrafter"/>
</dbReference>
<gene>
    <name evidence="5" type="ORF">J0M35_10885</name>
</gene>